<dbReference type="PANTHER" id="PTHR45772">
    <property type="entry name" value="CONSERVED COMPONENT OF ABC TRANSPORTER FOR NATURAL AMINO ACIDS-RELATED"/>
    <property type="match status" value="1"/>
</dbReference>
<dbReference type="GO" id="GO:0042941">
    <property type="term" value="P:D-alanine transmembrane transport"/>
    <property type="evidence" value="ECO:0007669"/>
    <property type="project" value="TreeGrafter"/>
</dbReference>
<dbReference type="RefSeq" id="WP_317995381.1">
    <property type="nucleotide sequence ID" value="NZ_AP025523.1"/>
</dbReference>
<feature type="domain" description="ABC transporter" evidence="4">
    <location>
        <begin position="5"/>
        <end position="237"/>
    </location>
</feature>
<keyword evidence="6" id="KW-1185">Reference proteome</keyword>
<dbReference type="GO" id="GO:0005886">
    <property type="term" value="C:plasma membrane"/>
    <property type="evidence" value="ECO:0007669"/>
    <property type="project" value="TreeGrafter"/>
</dbReference>
<sequence>MSALLEVQGLAKRFGSLRALDGVDLTVEEGRLTGLIGPNGAGKSTAFGCIAGALKPSAGSVRFRGVEIAGTAYHRVARLGIGRTYQIVQTFADMTVLEATTTGALMRRPRLRDAIAHAREVLTFVGLEDKRYRLGRALTIADKKRLEVARALATEPSLLLLDEVMAGLTPAECRDAVDLLRRILARGVTVLMVEHVMEVLMPIADRIVVIAAGKTIFAGTAGCAVRDRRVVDAYLGSPLEHGAIAETPT</sequence>
<keyword evidence="2" id="KW-0547">Nucleotide-binding</keyword>
<evidence type="ECO:0000313" key="6">
    <source>
        <dbReference type="Proteomes" id="UP001317532"/>
    </source>
</evidence>
<evidence type="ECO:0000259" key="4">
    <source>
        <dbReference type="PROSITE" id="PS50893"/>
    </source>
</evidence>
<proteinExistence type="predicted"/>
<dbReference type="KEGG" id="vab:WPS_30940"/>
<keyword evidence="3 5" id="KW-0067">ATP-binding</keyword>
<reference evidence="5 6" key="1">
    <citation type="journal article" date="2022" name="ISME Commun">
        <title>Vulcanimicrobium alpinus gen. nov. sp. nov., the first cultivated representative of the candidate phylum 'Eremiobacterota', is a metabolically versatile aerobic anoxygenic phototroph.</title>
        <authorList>
            <person name="Yabe S."/>
            <person name="Muto K."/>
            <person name="Abe K."/>
            <person name="Yokota A."/>
            <person name="Staudigel H."/>
            <person name="Tebo B.M."/>
        </authorList>
    </citation>
    <scope>NUCLEOTIDE SEQUENCE [LARGE SCALE GENOMIC DNA]</scope>
    <source>
        <strain evidence="5 6">WC8-2</strain>
    </source>
</reference>
<dbReference type="PROSITE" id="PS50893">
    <property type="entry name" value="ABC_TRANSPORTER_2"/>
    <property type="match status" value="1"/>
</dbReference>
<organism evidence="5 6">
    <name type="scientific">Vulcanimicrobium alpinum</name>
    <dbReference type="NCBI Taxonomy" id="3016050"/>
    <lineage>
        <taxon>Bacteria</taxon>
        <taxon>Bacillati</taxon>
        <taxon>Vulcanimicrobiota</taxon>
        <taxon>Vulcanimicrobiia</taxon>
        <taxon>Vulcanimicrobiales</taxon>
        <taxon>Vulcanimicrobiaceae</taxon>
        <taxon>Vulcanimicrobium</taxon>
    </lineage>
</organism>
<protein>
    <submittedName>
        <fullName evidence="5">ABC transporter ATP-binding protein</fullName>
    </submittedName>
</protein>
<dbReference type="GO" id="GO:0015188">
    <property type="term" value="F:L-isoleucine transmembrane transporter activity"/>
    <property type="evidence" value="ECO:0007669"/>
    <property type="project" value="TreeGrafter"/>
</dbReference>
<dbReference type="InterPro" id="IPR003593">
    <property type="entry name" value="AAA+_ATPase"/>
</dbReference>
<dbReference type="GO" id="GO:1903806">
    <property type="term" value="P:L-isoleucine import across plasma membrane"/>
    <property type="evidence" value="ECO:0007669"/>
    <property type="project" value="TreeGrafter"/>
</dbReference>
<dbReference type="GO" id="GO:0005304">
    <property type="term" value="F:L-valine transmembrane transporter activity"/>
    <property type="evidence" value="ECO:0007669"/>
    <property type="project" value="TreeGrafter"/>
</dbReference>
<dbReference type="AlphaFoldDB" id="A0AAN1XYP6"/>
<name>A0AAN1XYP6_UNVUL</name>
<dbReference type="PANTHER" id="PTHR45772:SF7">
    <property type="entry name" value="AMINO ACID ABC TRANSPORTER ATP-BINDING PROTEIN"/>
    <property type="match status" value="1"/>
</dbReference>
<dbReference type="GO" id="GO:1903805">
    <property type="term" value="P:L-valine import across plasma membrane"/>
    <property type="evidence" value="ECO:0007669"/>
    <property type="project" value="TreeGrafter"/>
</dbReference>
<dbReference type="InterPro" id="IPR051120">
    <property type="entry name" value="ABC_AA/LPS_Transport"/>
</dbReference>
<evidence type="ECO:0000256" key="2">
    <source>
        <dbReference type="ARBA" id="ARBA00022741"/>
    </source>
</evidence>
<evidence type="ECO:0000313" key="5">
    <source>
        <dbReference type="EMBL" id="BDE07818.1"/>
    </source>
</evidence>
<dbReference type="GO" id="GO:0015192">
    <property type="term" value="F:L-phenylalanine transmembrane transporter activity"/>
    <property type="evidence" value="ECO:0007669"/>
    <property type="project" value="TreeGrafter"/>
</dbReference>
<evidence type="ECO:0000256" key="1">
    <source>
        <dbReference type="ARBA" id="ARBA00022448"/>
    </source>
</evidence>
<evidence type="ECO:0000256" key="3">
    <source>
        <dbReference type="ARBA" id="ARBA00022840"/>
    </source>
</evidence>
<dbReference type="SMART" id="SM00382">
    <property type="entry name" value="AAA"/>
    <property type="match status" value="1"/>
</dbReference>
<dbReference type="EMBL" id="AP025523">
    <property type="protein sequence ID" value="BDE07818.1"/>
    <property type="molecule type" value="Genomic_DNA"/>
</dbReference>
<dbReference type="InterPro" id="IPR027417">
    <property type="entry name" value="P-loop_NTPase"/>
</dbReference>
<gene>
    <name evidence="5" type="ORF">WPS_30940</name>
</gene>
<dbReference type="InterPro" id="IPR003439">
    <property type="entry name" value="ABC_transporter-like_ATP-bd"/>
</dbReference>
<dbReference type="Proteomes" id="UP001317532">
    <property type="component" value="Chromosome"/>
</dbReference>
<accession>A0AAN1XYP6</accession>
<dbReference type="CDD" id="cd03219">
    <property type="entry name" value="ABC_Mj1267_LivG_branched"/>
    <property type="match status" value="1"/>
</dbReference>
<dbReference type="GO" id="GO:0016887">
    <property type="term" value="F:ATP hydrolysis activity"/>
    <property type="evidence" value="ECO:0007669"/>
    <property type="project" value="InterPro"/>
</dbReference>
<dbReference type="GO" id="GO:0005524">
    <property type="term" value="F:ATP binding"/>
    <property type="evidence" value="ECO:0007669"/>
    <property type="project" value="UniProtKB-KW"/>
</dbReference>
<keyword evidence="1" id="KW-0813">Transport</keyword>
<dbReference type="Pfam" id="PF00005">
    <property type="entry name" value="ABC_tran"/>
    <property type="match status" value="1"/>
</dbReference>
<dbReference type="Gene3D" id="3.40.50.300">
    <property type="entry name" value="P-loop containing nucleotide triphosphate hydrolases"/>
    <property type="match status" value="1"/>
</dbReference>
<dbReference type="SUPFAM" id="SSF52540">
    <property type="entry name" value="P-loop containing nucleoside triphosphate hydrolases"/>
    <property type="match status" value="1"/>
</dbReference>
<dbReference type="GO" id="GO:0015808">
    <property type="term" value="P:L-alanine transport"/>
    <property type="evidence" value="ECO:0007669"/>
    <property type="project" value="TreeGrafter"/>
</dbReference>